<protein>
    <recommendedName>
        <fullName evidence="4">5-formyltetrahydrofolate cyclo-ligase</fullName>
        <ecNumber evidence="4">6.3.3.2</ecNumber>
    </recommendedName>
</protein>
<dbReference type="InterPro" id="IPR024185">
    <property type="entry name" value="FTHF_cligase-like_sf"/>
</dbReference>
<comment type="cofactor">
    <cofactor evidence="4">
        <name>Mg(2+)</name>
        <dbReference type="ChEBI" id="CHEBI:18420"/>
    </cofactor>
</comment>
<dbReference type="Gene3D" id="3.40.50.10420">
    <property type="entry name" value="NagB/RpiA/CoA transferase-like"/>
    <property type="match status" value="1"/>
</dbReference>
<dbReference type="InterPro" id="IPR002698">
    <property type="entry name" value="FTHF_cligase"/>
</dbReference>
<dbReference type="EMBL" id="JBHTLQ010000026">
    <property type="protein sequence ID" value="MFD1191366.1"/>
    <property type="molecule type" value="Genomic_DNA"/>
</dbReference>
<dbReference type="GO" id="GO:0030272">
    <property type="term" value="F:5-formyltetrahydrofolate cyclo-ligase activity"/>
    <property type="evidence" value="ECO:0007669"/>
    <property type="project" value="UniProtKB-EC"/>
</dbReference>
<dbReference type="Pfam" id="PF01812">
    <property type="entry name" value="5-FTHF_cyc-lig"/>
    <property type="match status" value="1"/>
</dbReference>
<evidence type="ECO:0000313" key="5">
    <source>
        <dbReference type="EMBL" id="MFD1191366.1"/>
    </source>
</evidence>
<dbReference type="PANTHER" id="PTHR23407">
    <property type="entry name" value="ATPASE INHIBITOR/5-FORMYLTETRAHYDROFOLATE CYCLO-LIGASE"/>
    <property type="match status" value="1"/>
</dbReference>
<comment type="similarity">
    <text evidence="1 4">Belongs to the 5-formyltetrahydrofolate cyclo-ligase family.</text>
</comment>
<comment type="caution">
    <text evidence="5">The sequence shown here is derived from an EMBL/GenBank/DDBJ whole genome shotgun (WGS) entry which is preliminary data.</text>
</comment>
<keyword evidence="5" id="KW-0436">Ligase</keyword>
<dbReference type="PANTHER" id="PTHR23407:SF1">
    <property type="entry name" value="5-FORMYLTETRAHYDROFOLATE CYCLO-LIGASE"/>
    <property type="match status" value="1"/>
</dbReference>
<proteinExistence type="inferred from homology"/>
<keyword evidence="4" id="KW-0460">Magnesium</keyword>
<dbReference type="EC" id="6.3.3.2" evidence="4"/>
<evidence type="ECO:0000256" key="4">
    <source>
        <dbReference type="RuleBase" id="RU361279"/>
    </source>
</evidence>
<evidence type="ECO:0000256" key="2">
    <source>
        <dbReference type="ARBA" id="ARBA00022741"/>
    </source>
</evidence>
<dbReference type="SUPFAM" id="SSF100950">
    <property type="entry name" value="NagB/RpiA/CoA transferase-like"/>
    <property type="match status" value="1"/>
</dbReference>
<name>A0ABW3T4V8_9CAUL</name>
<gene>
    <name evidence="5" type="ORF">ACFQ27_12320</name>
</gene>
<dbReference type="NCBIfam" id="TIGR02727">
    <property type="entry name" value="MTHFS_bact"/>
    <property type="match status" value="1"/>
</dbReference>
<evidence type="ECO:0000256" key="3">
    <source>
        <dbReference type="ARBA" id="ARBA00022840"/>
    </source>
</evidence>
<evidence type="ECO:0000256" key="1">
    <source>
        <dbReference type="ARBA" id="ARBA00010638"/>
    </source>
</evidence>
<dbReference type="PIRSF" id="PIRSF006806">
    <property type="entry name" value="FTHF_cligase"/>
    <property type="match status" value="1"/>
</dbReference>
<organism evidence="5 6">
    <name type="scientific">Phenylobacterium conjunctum</name>
    <dbReference type="NCBI Taxonomy" id="1298959"/>
    <lineage>
        <taxon>Bacteria</taxon>
        <taxon>Pseudomonadati</taxon>
        <taxon>Pseudomonadota</taxon>
        <taxon>Alphaproteobacteria</taxon>
        <taxon>Caulobacterales</taxon>
        <taxon>Caulobacteraceae</taxon>
        <taxon>Phenylobacterium</taxon>
    </lineage>
</organism>
<keyword evidence="3 4" id="KW-0067">ATP-binding</keyword>
<dbReference type="InterPro" id="IPR037171">
    <property type="entry name" value="NagB/RpiA_transferase-like"/>
</dbReference>
<accession>A0ABW3T4V8</accession>
<keyword evidence="6" id="KW-1185">Reference proteome</keyword>
<sequence>MSSTAPKSQLRKRLRSLRAELAKASPDAAERAAAHAPLHRLPAIASFAGYYALGAELDPSPLIRRLAGLGAVFGMPVCEGPDRPLIFREWDERDRPVPDAMGIPAPPPHARVIQPDLVITPLLAFDRKGGRLGQGGGHYDRTLALLRAAKPIFVLGLAYAGQEVDHLDMEPHDQRLDAILTETGYIEVKRP</sequence>
<reference evidence="6" key="1">
    <citation type="journal article" date="2019" name="Int. J. Syst. Evol. Microbiol.">
        <title>The Global Catalogue of Microorganisms (GCM) 10K type strain sequencing project: providing services to taxonomists for standard genome sequencing and annotation.</title>
        <authorList>
            <consortium name="The Broad Institute Genomics Platform"/>
            <consortium name="The Broad Institute Genome Sequencing Center for Infectious Disease"/>
            <person name="Wu L."/>
            <person name="Ma J."/>
        </authorList>
    </citation>
    <scope>NUCLEOTIDE SEQUENCE [LARGE SCALE GENOMIC DNA]</scope>
    <source>
        <strain evidence="6">CCUG 55074</strain>
    </source>
</reference>
<evidence type="ECO:0000313" key="6">
    <source>
        <dbReference type="Proteomes" id="UP001597216"/>
    </source>
</evidence>
<comment type="catalytic activity">
    <reaction evidence="4">
        <text>(6S)-5-formyl-5,6,7,8-tetrahydrofolate + ATP = (6R)-5,10-methenyltetrahydrofolate + ADP + phosphate</text>
        <dbReference type="Rhea" id="RHEA:10488"/>
        <dbReference type="ChEBI" id="CHEBI:30616"/>
        <dbReference type="ChEBI" id="CHEBI:43474"/>
        <dbReference type="ChEBI" id="CHEBI:57455"/>
        <dbReference type="ChEBI" id="CHEBI:57457"/>
        <dbReference type="ChEBI" id="CHEBI:456216"/>
        <dbReference type="EC" id="6.3.3.2"/>
    </reaction>
</comment>
<dbReference type="RefSeq" id="WP_377353797.1">
    <property type="nucleotide sequence ID" value="NZ_JBHTLQ010000026.1"/>
</dbReference>
<dbReference type="Proteomes" id="UP001597216">
    <property type="component" value="Unassembled WGS sequence"/>
</dbReference>
<keyword evidence="4" id="KW-0479">Metal-binding</keyword>
<keyword evidence="2 4" id="KW-0547">Nucleotide-binding</keyword>